<name>A0A2T7P6G4_POMCA</name>
<keyword evidence="3" id="KW-1185">Reference proteome</keyword>
<dbReference type="OMA" id="FKKCGPG"/>
<dbReference type="EMBL" id="PZQS01000006">
    <property type="protein sequence ID" value="PVD28991.1"/>
    <property type="molecule type" value="Genomic_DNA"/>
</dbReference>
<evidence type="ECO:0008006" key="4">
    <source>
        <dbReference type="Google" id="ProtNLM"/>
    </source>
</evidence>
<evidence type="ECO:0000313" key="3">
    <source>
        <dbReference type="Proteomes" id="UP000245119"/>
    </source>
</evidence>
<dbReference type="OrthoDB" id="429991at2759"/>
<comment type="caution">
    <text evidence="2">The sequence shown here is derived from an EMBL/GenBank/DDBJ whole genome shotgun (WGS) entry which is preliminary data.</text>
</comment>
<dbReference type="AlphaFoldDB" id="A0A2T7P6G4"/>
<feature type="region of interest" description="Disordered" evidence="1">
    <location>
        <begin position="1"/>
        <end position="30"/>
    </location>
</feature>
<organism evidence="2 3">
    <name type="scientific">Pomacea canaliculata</name>
    <name type="common">Golden apple snail</name>
    <dbReference type="NCBI Taxonomy" id="400727"/>
    <lineage>
        <taxon>Eukaryota</taxon>
        <taxon>Metazoa</taxon>
        <taxon>Spiralia</taxon>
        <taxon>Lophotrochozoa</taxon>
        <taxon>Mollusca</taxon>
        <taxon>Gastropoda</taxon>
        <taxon>Caenogastropoda</taxon>
        <taxon>Architaenioglossa</taxon>
        <taxon>Ampullarioidea</taxon>
        <taxon>Ampullariidae</taxon>
        <taxon>Pomacea</taxon>
    </lineage>
</organism>
<dbReference type="Proteomes" id="UP000245119">
    <property type="component" value="Linkage Group LG6"/>
</dbReference>
<evidence type="ECO:0000313" key="2">
    <source>
        <dbReference type="EMBL" id="PVD28991.1"/>
    </source>
</evidence>
<proteinExistence type="predicted"/>
<dbReference type="PANTHER" id="PTHR21580">
    <property type="entry name" value="SHIPPO-1-RELATED"/>
    <property type="match status" value="1"/>
</dbReference>
<protein>
    <recommendedName>
        <fullName evidence="4">Outer dense fiber protein 3</fullName>
    </recommendedName>
</protein>
<evidence type="ECO:0000256" key="1">
    <source>
        <dbReference type="SAM" id="MobiDB-lite"/>
    </source>
</evidence>
<accession>A0A2T7P6G4</accession>
<gene>
    <name evidence="2" type="ORF">C0Q70_11588</name>
</gene>
<dbReference type="InterPro" id="IPR051291">
    <property type="entry name" value="CIMAP"/>
</dbReference>
<dbReference type="Pfam" id="PF07004">
    <property type="entry name" value="SHIPPO-rpt"/>
    <property type="match status" value="4"/>
</dbReference>
<dbReference type="PANTHER" id="PTHR21580:SF28">
    <property type="entry name" value="BOREALIN N-TERMINAL DOMAIN-CONTAINING PROTEIN-RELATED"/>
    <property type="match status" value="1"/>
</dbReference>
<dbReference type="InterPro" id="IPR010736">
    <property type="entry name" value="SHIPPO-rpt"/>
</dbReference>
<sequence length="248" mass="26342">MTKSDRTKGVSNSPGYALPTTIGINNHDPTMERAPGYSIGVRFQEKIRPTPGPQYRISSGLTPRGKWTSPSYSISGRPSRSVWLTGTAYNPGPNAYNVQQATPGERRAPMYSIGSPFKAPGNTAGPGPNAYNLPSTLGNHVPDMRSAPAAAMHGRGSDIKGFSYDNAKTPGPARYNPVDLSLTAARAPVVSIKSRTTVPSVKFPTPGPGAYDVSKAFSNTSKLSPRFHVGVRHGQNARSLFTLADVSD</sequence>
<reference evidence="2 3" key="1">
    <citation type="submission" date="2018-04" db="EMBL/GenBank/DDBJ databases">
        <title>The genome of golden apple snail Pomacea canaliculata provides insight into stress tolerance and invasive adaptation.</title>
        <authorList>
            <person name="Liu C."/>
            <person name="Liu B."/>
            <person name="Ren Y."/>
            <person name="Zhang Y."/>
            <person name="Wang H."/>
            <person name="Li S."/>
            <person name="Jiang F."/>
            <person name="Yin L."/>
            <person name="Zhang G."/>
            <person name="Qian W."/>
            <person name="Fan W."/>
        </authorList>
    </citation>
    <scope>NUCLEOTIDE SEQUENCE [LARGE SCALE GENOMIC DNA]</scope>
    <source>
        <strain evidence="2">SZHN2017</strain>
        <tissue evidence="2">Muscle</tissue>
    </source>
</reference>